<keyword evidence="1" id="KW-1133">Transmembrane helix</keyword>
<dbReference type="RefSeq" id="WP_320423098.1">
    <property type="nucleotide sequence ID" value="NZ_JAXCLA010000003.1"/>
</dbReference>
<accession>A0ABU5DG16</accession>
<evidence type="ECO:0000313" key="2">
    <source>
        <dbReference type="EMBL" id="MDY0745211.1"/>
    </source>
</evidence>
<comment type="caution">
    <text evidence="2">The sequence shown here is derived from an EMBL/GenBank/DDBJ whole genome shotgun (WGS) entry which is preliminary data.</text>
</comment>
<sequence length="214" mass="23408">MNDDELSHFLRTHATRHPASERLHAAVRTQTALQSAAKPTPAPRRWHWSALFGTGGLVLGACLGVVLTLAVQTWRASPQGLADELVAGHVRALQVGPLFEVASSDRHTVKPWFQGRLDYAPPVLGDLPGGFTLLGGRVQAMQGRPTAVLAYQVRLHKIDLFVWPADRGAAPERLQRRGFNVVHWSDGAMQFWAVSDVDGAELERFGSAWRAATP</sequence>
<reference evidence="2 3" key="1">
    <citation type="submission" date="2023-11" db="EMBL/GenBank/DDBJ databases">
        <title>Paucibacter sp. nov., isolated from fresh soil in Korea.</title>
        <authorList>
            <person name="Le N.T.T."/>
        </authorList>
    </citation>
    <scope>NUCLEOTIDE SEQUENCE [LARGE SCALE GENOMIC DNA]</scope>
    <source>
        <strain evidence="2 3">R3-3</strain>
    </source>
</reference>
<evidence type="ECO:0000313" key="3">
    <source>
        <dbReference type="Proteomes" id="UP001285263"/>
    </source>
</evidence>
<feature type="transmembrane region" description="Helical" evidence="1">
    <location>
        <begin position="48"/>
        <end position="71"/>
    </location>
</feature>
<dbReference type="Proteomes" id="UP001285263">
    <property type="component" value="Unassembled WGS sequence"/>
</dbReference>
<organism evidence="2 3">
    <name type="scientific">Roseateles agri</name>
    <dbReference type="NCBI Taxonomy" id="3098619"/>
    <lineage>
        <taxon>Bacteria</taxon>
        <taxon>Pseudomonadati</taxon>
        <taxon>Pseudomonadota</taxon>
        <taxon>Betaproteobacteria</taxon>
        <taxon>Burkholderiales</taxon>
        <taxon>Sphaerotilaceae</taxon>
        <taxon>Roseateles</taxon>
    </lineage>
</organism>
<dbReference type="EMBL" id="JAXCLA010000003">
    <property type="protein sequence ID" value="MDY0745211.1"/>
    <property type="molecule type" value="Genomic_DNA"/>
</dbReference>
<protein>
    <submittedName>
        <fullName evidence="2">Anti-sigma factor</fullName>
    </submittedName>
</protein>
<keyword evidence="1" id="KW-0812">Transmembrane</keyword>
<proteinExistence type="predicted"/>
<evidence type="ECO:0000256" key="1">
    <source>
        <dbReference type="SAM" id="Phobius"/>
    </source>
</evidence>
<keyword evidence="3" id="KW-1185">Reference proteome</keyword>
<name>A0ABU5DG16_9BURK</name>
<keyword evidence="1" id="KW-0472">Membrane</keyword>
<gene>
    <name evidence="2" type="ORF">SNE35_11885</name>
</gene>